<proteinExistence type="inferred from homology"/>
<evidence type="ECO:0000256" key="2">
    <source>
        <dbReference type="ARBA" id="ARBA00007441"/>
    </source>
</evidence>
<dbReference type="InterPro" id="IPR015424">
    <property type="entry name" value="PyrdxlP-dep_Trfase"/>
</dbReference>
<dbReference type="EC" id="2.6.1.1" evidence="3"/>
<dbReference type="AlphaFoldDB" id="A0A1T5FHI1"/>
<keyword evidence="6" id="KW-0663">Pyridoxal phosphate</keyword>
<evidence type="ECO:0000313" key="10">
    <source>
        <dbReference type="Proteomes" id="UP000189818"/>
    </source>
</evidence>
<dbReference type="RefSeq" id="WP_079649795.1">
    <property type="nucleotide sequence ID" value="NZ_FUYM01000009.1"/>
</dbReference>
<dbReference type="SUPFAM" id="SSF53383">
    <property type="entry name" value="PLP-dependent transferases"/>
    <property type="match status" value="1"/>
</dbReference>
<dbReference type="OrthoDB" id="9804407at2"/>
<reference evidence="10" key="1">
    <citation type="submission" date="2017-02" db="EMBL/GenBank/DDBJ databases">
        <authorList>
            <person name="Varghese N."/>
            <person name="Submissions S."/>
        </authorList>
    </citation>
    <scope>NUCLEOTIDE SEQUENCE [LARGE SCALE GENOMIC DNA]</scope>
    <source>
        <strain evidence="10">UM2</strain>
    </source>
</reference>
<dbReference type="Gene3D" id="3.40.640.10">
    <property type="entry name" value="Type I PLP-dependent aspartate aminotransferase-like (Major domain)"/>
    <property type="match status" value="1"/>
</dbReference>
<dbReference type="GO" id="GO:0006520">
    <property type="term" value="P:amino acid metabolic process"/>
    <property type="evidence" value="ECO:0007669"/>
    <property type="project" value="InterPro"/>
</dbReference>
<dbReference type="Pfam" id="PF00155">
    <property type="entry name" value="Aminotran_1_2"/>
    <property type="match status" value="1"/>
</dbReference>
<name>A0A1T5FHI1_9SPHN</name>
<organism evidence="9 10">
    <name type="scientific">Rhizorhabdus histidinilytica</name>
    <dbReference type="NCBI Taxonomy" id="439228"/>
    <lineage>
        <taxon>Bacteria</taxon>
        <taxon>Pseudomonadati</taxon>
        <taxon>Pseudomonadota</taxon>
        <taxon>Alphaproteobacteria</taxon>
        <taxon>Sphingomonadales</taxon>
        <taxon>Sphingomonadaceae</taxon>
        <taxon>Rhizorhabdus</taxon>
    </lineage>
</organism>
<evidence type="ECO:0000256" key="4">
    <source>
        <dbReference type="ARBA" id="ARBA00022576"/>
    </source>
</evidence>
<sequence>MQNQVQPFRAIEISGLARRLATEGRSVLHMEFGQPSMGPPRKVLDVARAAIDNDRMGYWESPALKERLAALYADRYGVAIDPSRFLLTCGASPALVLALSICFPAGARIAMARPGYVAYRNTVRALNMVPVELPCGAESRFQLTAEALDAIEPAPDGVIIASPANPTGTIIGGDELRAIAAVCRRRGIRILSDEIYHALSYGEPCRSMTEYDPDAVIISSFSKYYCMPGWRLGWLLVPPDLIERAWSYLGCLFLTPPTLSQHAALAALDCAEELDANVAVYAGNRARLLEALPQMGLRRIAPPDGAFYIYADIGHLTDDSMGFCRKLLLDTGVATGPGIDHDPVDGHRFFRLSFAISAEEVEQALQRLGGWLPR</sequence>
<protein>
    <recommendedName>
        <fullName evidence="3">aspartate transaminase</fullName>
        <ecNumber evidence="3">2.6.1.1</ecNumber>
    </recommendedName>
</protein>
<comment type="cofactor">
    <cofactor evidence="1">
        <name>pyridoxal 5'-phosphate</name>
        <dbReference type="ChEBI" id="CHEBI:597326"/>
    </cofactor>
</comment>
<dbReference type="InterPro" id="IPR004839">
    <property type="entry name" value="Aminotransferase_I/II_large"/>
</dbReference>
<dbReference type="GO" id="GO:0030170">
    <property type="term" value="F:pyridoxal phosphate binding"/>
    <property type="evidence" value="ECO:0007669"/>
    <property type="project" value="InterPro"/>
</dbReference>
<comment type="catalytic activity">
    <reaction evidence="7">
        <text>L-aspartate + 2-oxoglutarate = oxaloacetate + L-glutamate</text>
        <dbReference type="Rhea" id="RHEA:21824"/>
        <dbReference type="ChEBI" id="CHEBI:16452"/>
        <dbReference type="ChEBI" id="CHEBI:16810"/>
        <dbReference type="ChEBI" id="CHEBI:29985"/>
        <dbReference type="ChEBI" id="CHEBI:29991"/>
        <dbReference type="EC" id="2.6.1.1"/>
    </reaction>
</comment>
<comment type="similarity">
    <text evidence="2">Belongs to the class-I pyridoxal-phosphate-dependent aminotransferase family.</text>
</comment>
<dbReference type="InterPro" id="IPR015421">
    <property type="entry name" value="PyrdxlP-dep_Trfase_major"/>
</dbReference>
<evidence type="ECO:0000256" key="1">
    <source>
        <dbReference type="ARBA" id="ARBA00001933"/>
    </source>
</evidence>
<keyword evidence="4 9" id="KW-0032">Aminotransferase</keyword>
<dbReference type="STRING" id="439228.SAMN06295920_109215"/>
<dbReference type="Proteomes" id="UP000189818">
    <property type="component" value="Unassembled WGS sequence"/>
</dbReference>
<dbReference type="GO" id="GO:0004069">
    <property type="term" value="F:L-aspartate:2-oxoglutarate aminotransferase activity"/>
    <property type="evidence" value="ECO:0007669"/>
    <property type="project" value="UniProtKB-EC"/>
</dbReference>
<evidence type="ECO:0000256" key="5">
    <source>
        <dbReference type="ARBA" id="ARBA00022679"/>
    </source>
</evidence>
<evidence type="ECO:0000256" key="3">
    <source>
        <dbReference type="ARBA" id="ARBA00012753"/>
    </source>
</evidence>
<evidence type="ECO:0000256" key="7">
    <source>
        <dbReference type="ARBA" id="ARBA00049185"/>
    </source>
</evidence>
<evidence type="ECO:0000313" key="9">
    <source>
        <dbReference type="EMBL" id="SKB95631.1"/>
    </source>
</evidence>
<accession>A0A1T5FHI1</accession>
<dbReference type="PANTHER" id="PTHR46383">
    <property type="entry name" value="ASPARTATE AMINOTRANSFERASE"/>
    <property type="match status" value="1"/>
</dbReference>
<dbReference type="CDD" id="cd00609">
    <property type="entry name" value="AAT_like"/>
    <property type="match status" value="1"/>
</dbReference>
<evidence type="ECO:0000256" key="6">
    <source>
        <dbReference type="ARBA" id="ARBA00022898"/>
    </source>
</evidence>
<dbReference type="InterPro" id="IPR050596">
    <property type="entry name" value="AspAT/PAT-like"/>
</dbReference>
<dbReference type="EMBL" id="FUYM01000009">
    <property type="protein sequence ID" value="SKB95631.1"/>
    <property type="molecule type" value="Genomic_DNA"/>
</dbReference>
<dbReference type="PANTHER" id="PTHR46383:SF2">
    <property type="entry name" value="AMINOTRANSFERASE"/>
    <property type="match status" value="1"/>
</dbReference>
<keyword evidence="10" id="KW-1185">Reference proteome</keyword>
<feature type="domain" description="Aminotransferase class I/classII large" evidence="8">
    <location>
        <begin position="50"/>
        <end position="368"/>
    </location>
</feature>
<gene>
    <name evidence="9" type="ORF">SAMN06295920_109215</name>
</gene>
<evidence type="ECO:0000259" key="8">
    <source>
        <dbReference type="Pfam" id="PF00155"/>
    </source>
</evidence>
<keyword evidence="5 9" id="KW-0808">Transferase</keyword>